<evidence type="ECO:0000256" key="5">
    <source>
        <dbReference type="ARBA" id="ARBA00014619"/>
    </source>
</evidence>
<evidence type="ECO:0000313" key="22">
    <source>
        <dbReference type="Proteomes" id="UP000027222"/>
    </source>
</evidence>
<feature type="region of interest" description="Disordered" evidence="17">
    <location>
        <begin position="204"/>
        <end position="249"/>
    </location>
</feature>
<proteinExistence type="inferred from homology"/>
<evidence type="ECO:0000256" key="8">
    <source>
        <dbReference type="ARBA" id="ARBA00022741"/>
    </source>
</evidence>
<reference evidence="22" key="1">
    <citation type="journal article" date="2014" name="Proc. Natl. Acad. Sci. U.S.A.">
        <title>Extensive sampling of basidiomycete genomes demonstrates inadequacy of the white-rot/brown-rot paradigm for wood decay fungi.</title>
        <authorList>
            <person name="Riley R."/>
            <person name="Salamov A.A."/>
            <person name="Brown D.W."/>
            <person name="Nagy L.G."/>
            <person name="Floudas D."/>
            <person name="Held B.W."/>
            <person name="Levasseur A."/>
            <person name="Lombard V."/>
            <person name="Morin E."/>
            <person name="Otillar R."/>
            <person name="Lindquist E.A."/>
            <person name="Sun H."/>
            <person name="LaButti K.M."/>
            <person name="Schmutz J."/>
            <person name="Jabbour D."/>
            <person name="Luo H."/>
            <person name="Baker S.E."/>
            <person name="Pisabarro A.G."/>
            <person name="Walton J.D."/>
            <person name="Blanchette R.A."/>
            <person name="Henrissat B."/>
            <person name="Martin F."/>
            <person name="Cullen D."/>
            <person name="Hibbett D.S."/>
            <person name="Grigoriev I.V."/>
        </authorList>
    </citation>
    <scope>NUCLEOTIDE SEQUENCE [LARGE SCALE GENOMIC DNA]</scope>
    <source>
        <strain evidence="22">CBS 339.88</strain>
    </source>
</reference>
<evidence type="ECO:0000259" key="19">
    <source>
        <dbReference type="PROSITE" id="PS51189"/>
    </source>
</evidence>
<evidence type="ECO:0000256" key="1">
    <source>
        <dbReference type="ARBA" id="ARBA00004123"/>
    </source>
</evidence>
<dbReference type="GO" id="GO:0004674">
    <property type="term" value="F:protein serine/threonine kinase activity"/>
    <property type="evidence" value="ECO:0007669"/>
    <property type="project" value="UniProtKB-KW"/>
</dbReference>
<evidence type="ECO:0000256" key="17">
    <source>
        <dbReference type="SAM" id="MobiDB-lite"/>
    </source>
</evidence>
<keyword evidence="6 16" id="KW-0723">Serine/threonine-protein kinase</keyword>
<dbReference type="Gene3D" id="1.10.1070.11">
    <property type="entry name" value="Phosphatidylinositol 3-/4-kinase, catalytic domain"/>
    <property type="match status" value="1"/>
</dbReference>
<comment type="subunit">
    <text evidence="3">Associates with DNA double-strand breaks.</text>
</comment>
<keyword evidence="11 16" id="KW-0067">ATP-binding</keyword>
<name>A0A067TP37_GALM3</name>
<dbReference type="HOGENOM" id="CLU_000178_11_0_1"/>
<comment type="subcellular location">
    <subcellularLocation>
        <location evidence="16">Chromosome</location>
        <location evidence="16">Telomere</location>
    </subcellularLocation>
    <subcellularLocation>
        <location evidence="1 16">Nucleus</location>
    </subcellularLocation>
</comment>
<dbReference type="GO" id="GO:0106310">
    <property type="term" value="F:protein serine kinase activity"/>
    <property type="evidence" value="ECO:0007669"/>
    <property type="project" value="RHEA"/>
</dbReference>
<evidence type="ECO:0000256" key="3">
    <source>
        <dbReference type="ARBA" id="ARBA00011370"/>
    </source>
</evidence>
<keyword evidence="9 16" id="KW-0227">DNA damage</keyword>
<evidence type="ECO:0000256" key="4">
    <source>
        <dbReference type="ARBA" id="ARBA00012513"/>
    </source>
</evidence>
<evidence type="ECO:0000256" key="15">
    <source>
        <dbReference type="ARBA" id="ARBA00048679"/>
    </source>
</evidence>
<evidence type="ECO:0000256" key="7">
    <source>
        <dbReference type="ARBA" id="ARBA00022679"/>
    </source>
</evidence>
<dbReference type="EC" id="2.7.11.1" evidence="4 16"/>
<dbReference type="InterPro" id="IPR018936">
    <property type="entry name" value="PI3/4_kinase_CS"/>
</dbReference>
<evidence type="ECO:0000256" key="13">
    <source>
        <dbReference type="ARBA" id="ARBA00025079"/>
    </source>
</evidence>
<dbReference type="GO" id="GO:0006325">
    <property type="term" value="P:chromatin organization"/>
    <property type="evidence" value="ECO:0007669"/>
    <property type="project" value="UniProtKB-KW"/>
</dbReference>
<protein>
    <recommendedName>
        <fullName evidence="5 16">Serine/threonine-protein kinase Tel1</fullName>
        <ecNumber evidence="4 16">2.7.11.1</ecNumber>
    </recommendedName>
</protein>
<dbReference type="Gene3D" id="3.30.1010.10">
    <property type="entry name" value="Phosphatidylinositol 3-kinase Catalytic Subunit, Chain A, domain 4"/>
    <property type="match status" value="1"/>
</dbReference>
<dbReference type="InterPro" id="IPR036940">
    <property type="entry name" value="PI3/4_kinase_cat_sf"/>
</dbReference>
<feature type="region of interest" description="Disordered" evidence="17">
    <location>
        <begin position="2592"/>
        <end position="2612"/>
    </location>
</feature>
<dbReference type="Pfam" id="PF00454">
    <property type="entry name" value="PI3_PI4_kinase"/>
    <property type="match status" value="1"/>
</dbReference>
<evidence type="ECO:0000259" key="20">
    <source>
        <dbReference type="PROSITE" id="PS51190"/>
    </source>
</evidence>
<dbReference type="PROSITE" id="PS00916">
    <property type="entry name" value="PI3_4_KINASE_2"/>
    <property type="match status" value="1"/>
</dbReference>
<evidence type="ECO:0000313" key="21">
    <source>
        <dbReference type="EMBL" id="KDR80743.1"/>
    </source>
</evidence>
<evidence type="ECO:0000256" key="14">
    <source>
        <dbReference type="ARBA" id="ARBA00047899"/>
    </source>
</evidence>
<dbReference type="InterPro" id="IPR044107">
    <property type="entry name" value="PIKKc_ATM"/>
</dbReference>
<dbReference type="EMBL" id="KL142371">
    <property type="protein sequence ID" value="KDR80743.1"/>
    <property type="molecule type" value="Genomic_DNA"/>
</dbReference>
<accession>A0A067TP37</accession>
<dbReference type="STRING" id="685588.A0A067TP37"/>
<feature type="domain" description="PI3K/PI4K catalytic" evidence="18">
    <location>
        <begin position="2706"/>
        <end position="3031"/>
    </location>
</feature>
<dbReference type="SMART" id="SM01343">
    <property type="entry name" value="FATC"/>
    <property type="match status" value="1"/>
</dbReference>
<dbReference type="SMART" id="SM01342">
    <property type="entry name" value="TAN"/>
    <property type="match status" value="1"/>
</dbReference>
<dbReference type="Pfam" id="PF11640">
    <property type="entry name" value="TAN"/>
    <property type="match status" value="1"/>
</dbReference>
<dbReference type="Proteomes" id="UP000027222">
    <property type="component" value="Unassembled WGS sequence"/>
</dbReference>
<dbReference type="Pfam" id="PF25030">
    <property type="entry name" value="M-HEAT_ATR"/>
    <property type="match status" value="1"/>
</dbReference>
<feature type="compositionally biased region" description="Acidic residues" evidence="17">
    <location>
        <begin position="204"/>
        <end position="215"/>
    </location>
</feature>
<comment type="similarity">
    <text evidence="2 16">Belongs to the PI3/PI4-kinase family. ATM subfamily.</text>
</comment>
<keyword evidence="22" id="KW-1185">Reference proteome</keyword>
<keyword evidence="16" id="KW-0779">Telomere</keyword>
<evidence type="ECO:0000256" key="2">
    <source>
        <dbReference type="ARBA" id="ARBA00010769"/>
    </source>
</evidence>
<dbReference type="CDD" id="cd05171">
    <property type="entry name" value="PIKKc_ATM"/>
    <property type="match status" value="1"/>
</dbReference>
<organism evidence="21 22">
    <name type="scientific">Galerina marginata (strain CBS 339.88)</name>
    <dbReference type="NCBI Taxonomy" id="685588"/>
    <lineage>
        <taxon>Eukaryota</taxon>
        <taxon>Fungi</taxon>
        <taxon>Dikarya</taxon>
        <taxon>Basidiomycota</taxon>
        <taxon>Agaricomycotina</taxon>
        <taxon>Agaricomycetes</taxon>
        <taxon>Agaricomycetidae</taxon>
        <taxon>Agaricales</taxon>
        <taxon>Agaricineae</taxon>
        <taxon>Strophariaceae</taxon>
        <taxon>Galerina</taxon>
    </lineage>
</organism>
<dbReference type="GO" id="GO:0035556">
    <property type="term" value="P:intracellular signal transduction"/>
    <property type="evidence" value="ECO:0007669"/>
    <property type="project" value="UniProtKB-ARBA"/>
</dbReference>
<comment type="function">
    <text evidence="13 16">Serine/threonine protein kinase which activates checkpoint signaling upon genotoxic stresses such as ionizing radiation (IR), ultraviolet light (UV), or DNA replication stalling, thereby acting as a DNA damage sensor. Recognizes the substrate consensus sequence [ST]-Q. Phosphorylates histone H2A to form H2AS128ph (gamma-H2A) at sites of DNA damage, involved in the regulation of DNA damage response mechanism. Required for the control of telomere length and genome stability.</text>
</comment>
<dbReference type="PROSITE" id="PS50290">
    <property type="entry name" value="PI3_4_KINASE_3"/>
    <property type="match status" value="1"/>
</dbReference>
<dbReference type="GO" id="GO:0005524">
    <property type="term" value="F:ATP binding"/>
    <property type="evidence" value="ECO:0007669"/>
    <property type="project" value="UniProtKB-KW"/>
</dbReference>
<evidence type="ECO:0000259" key="18">
    <source>
        <dbReference type="PROSITE" id="PS50290"/>
    </source>
</evidence>
<keyword evidence="16" id="KW-0156">Chromatin regulator</keyword>
<dbReference type="PANTHER" id="PTHR37079">
    <property type="entry name" value="SERINE/THREONINE-PROTEIN KINASE ATM"/>
    <property type="match status" value="1"/>
</dbReference>
<keyword evidence="16" id="KW-0158">Chromosome</keyword>
<dbReference type="PROSITE" id="PS51190">
    <property type="entry name" value="FATC"/>
    <property type="match status" value="1"/>
</dbReference>
<comment type="catalytic activity">
    <reaction evidence="15">
        <text>L-seryl-[protein] + ATP = O-phospho-L-seryl-[protein] + ADP + H(+)</text>
        <dbReference type="Rhea" id="RHEA:17989"/>
        <dbReference type="Rhea" id="RHEA-COMP:9863"/>
        <dbReference type="Rhea" id="RHEA-COMP:11604"/>
        <dbReference type="ChEBI" id="CHEBI:15378"/>
        <dbReference type="ChEBI" id="CHEBI:29999"/>
        <dbReference type="ChEBI" id="CHEBI:30616"/>
        <dbReference type="ChEBI" id="CHEBI:83421"/>
        <dbReference type="ChEBI" id="CHEBI:456216"/>
        <dbReference type="EC" id="2.7.11.1"/>
    </reaction>
</comment>
<dbReference type="Pfam" id="PF02260">
    <property type="entry name" value="FATC"/>
    <property type="match status" value="1"/>
</dbReference>
<evidence type="ECO:0000256" key="12">
    <source>
        <dbReference type="ARBA" id="ARBA00023242"/>
    </source>
</evidence>
<dbReference type="InterPro" id="IPR011009">
    <property type="entry name" value="Kinase-like_dom_sf"/>
</dbReference>
<evidence type="ECO:0000256" key="16">
    <source>
        <dbReference type="RuleBase" id="RU365027"/>
    </source>
</evidence>
<dbReference type="InterPro" id="IPR056802">
    <property type="entry name" value="ATR-like_M-HEAT"/>
</dbReference>
<feature type="domain" description="FATC" evidence="20">
    <location>
        <begin position="3036"/>
        <end position="3068"/>
    </location>
</feature>
<dbReference type="InterPro" id="IPR003152">
    <property type="entry name" value="FATC_dom"/>
</dbReference>
<keyword evidence="12 16" id="KW-0539">Nucleus</keyword>
<gene>
    <name evidence="21" type="ORF">GALMADRAFT_241175</name>
</gene>
<dbReference type="GO" id="GO:0006281">
    <property type="term" value="P:DNA repair"/>
    <property type="evidence" value="ECO:0007669"/>
    <property type="project" value="InterPro"/>
</dbReference>
<dbReference type="SMART" id="SM00146">
    <property type="entry name" value="PI3Kc"/>
    <property type="match status" value="1"/>
</dbReference>
<dbReference type="InterPro" id="IPR000403">
    <property type="entry name" value="PI3/4_kinase_cat_dom"/>
</dbReference>
<dbReference type="OrthoDB" id="381190at2759"/>
<feature type="compositionally biased region" description="Polar residues" evidence="17">
    <location>
        <begin position="2601"/>
        <end position="2611"/>
    </location>
</feature>
<evidence type="ECO:0000256" key="11">
    <source>
        <dbReference type="ARBA" id="ARBA00022840"/>
    </source>
</evidence>
<feature type="compositionally biased region" description="Polar residues" evidence="17">
    <location>
        <begin position="977"/>
        <end position="987"/>
    </location>
</feature>
<evidence type="ECO:0000256" key="10">
    <source>
        <dbReference type="ARBA" id="ARBA00022777"/>
    </source>
</evidence>
<keyword evidence="10 16" id="KW-0418">Kinase</keyword>
<dbReference type="InterPro" id="IPR016024">
    <property type="entry name" value="ARM-type_fold"/>
</dbReference>
<dbReference type="InterPro" id="IPR014009">
    <property type="entry name" value="PIK_FAT"/>
</dbReference>
<dbReference type="SUPFAM" id="SSF48371">
    <property type="entry name" value="ARM repeat"/>
    <property type="match status" value="1"/>
</dbReference>
<comment type="catalytic activity">
    <reaction evidence="14 16">
        <text>L-threonyl-[protein] + ATP = O-phospho-L-threonyl-[protein] + ADP + H(+)</text>
        <dbReference type="Rhea" id="RHEA:46608"/>
        <dbReference type="Rhea" id="RHEA-COMP:11060"/>
        <dbReference type="Rhea" id="RHEA-COMP:11605"/>
        <dbReference type="ChEBI" id="CHEBI:15378"/>
        <dbReference type="ChEBI" id="CHEBI:30013"/>
        <dbReference type="ChEBI" id="CHEBI:30616"/>
        <dbReference type="ChEBI" id="CHEBI:61977"/>
        <dbReference type="ChEBI" id="CHEBI:456216"/>
        <dbReference type="EC" id="2.7.11.1"/>
    </reaction>
</comment>
<dbReference type="PROSITE" id="PS51189">
    <property type="entry name" value="FAT"/>
    <property type="match status" value="1"/>
</dbReference>
<feature type="region of interest" description="Disordered" evidence="17">
    <location>
        <begin position="977"/>
        <end position="1015"/>
    </location>
</feature>
<evidence type="ECO:0000256" key="6">
    <source>
        <dbReference type="ARBA" id="ARBA00022527"/>
    </source>
</evidence>
<dbReference type="InterPro" id="IPR021668">
    <property type="entry name" value="TAN"/>
</dbReference>
<dbReference type="GO" id="GO:0005634">
    <property type="term" value="C:nucleus"/>
    <property type="evidence" value="ECO:0007669"/>
    <property type="project" value="UniProtKB-SubCell"/>
</dbReference>
<sequence>MSNLRAVLDSLKSDKIKERQEALTSLREVFSQDKVLQQFHISQKGGQSTPTLWLPVFQALFHTVMLEKATATKKSNAKSGTSSAAALRRLSDAASTVRWLTERAIAFMNRKVVMALVQHLTQMLSSDRTPNAQLFIPVALDYAKALKCIVSHTPHLEHLDDDTWVKIVEIAVNIVLDDPINSSFAGREDETPMHGADSDMYAEDETVDELEDSDDLPASVAVNSKKRPRREPAPIPIVSPRKSKPQGRGRRNVVISVSLEQVEFASLLSIMVASPVAPLLSKEHSGLASGLLMRLERFLERYPADSSLLHDYLIILISTLRHLSLNKKYEIERFARSTWSALVGLWGTKDRRLKESLIVVLRYLFQFTICPSYTEQPKLPSFDCAEEIGRLQDWLDGEAESRWGVDGLSLDSLRLQVDDIKDNKSSVPNREEAFVAKTFRAGWDFDSDQALSWAIIELQADCAGKLLQLSESMHSTMAGGSSRSESKRVKLLDPVSALLNSIQATCPPNVRSYRLQTMLFFIDRHWDIVHNSLKERIINVLLQYVAFDHATVQSWVFVNFAAIAYAEGSRISISSPLIKRLDPAIWDSIWTHAIRRANVPTVCRAACHAGQTLLAQFHSPSAKPSHPLLNSHRVLLEIETLTKDMDVQGPSYPFDSVCLFLSRCLTIASQDVRLYRMRLEDKVLSWFVDTWKITGNRMKMASHSMQDILDLLETICALPKRVDLIVQPLLPHSEIVDTIIEENGVKVIQDYVLYAKLPSFAQKYDRQRVLYPNANDSISITASKIDRFDRIQLVPPRGRERKISSFLLRTLESLVHDWESLRESNNHPGAEMARQSLDFAITALAFESLLAFNGTSSTRQVLQSAANLISIITPLLTDSRWTTPEKLLVAHAYEVLVGDEQIDQEETFSDGLSPPGPDSGIKEQILQSLLFGQVVDEKHSRSCRIKFLRLVWQNVEMQDSFDGALKTLRKVLSQLLNGSSGDPNEQAMNDEKDGFGPIRTTNLQRSTPNPRADDNRSTKHLFQICISVLACGPFLQSPSAEPTRDKNLTQLVLDNARTHPHKFSLLCPLLFGKARQGILYLSVKTLDSFFDEFESLLGQYAFSRSERFQQLLLDLLISSLGIWKNEDTRAPEVHGKFLQLCRWLSEQYIMEKIRSWSLRDAFARFLDRFLSEDPAQVSWIPPEEFEEVEDYQALLPTSLLPKMNMDPDLRVRFRAAVLNARLFSLCQRIDQAPLDRYMLIKNSLTSEVDNSEYMLTRMLALGNIMIVSSAVRRGPYWHLLETCLFSRLYSNHIEAILNGVSERLGMFSLSSLFEAYASQLAYSIRKAEADFLAFPPHLLGYRDRKQAAEATFRAFTPTNIITNGEKLFESHCQVLQKTPIEGLQECFGDIVGFLIAYVIHDDDIPNEALDELIKEKMNSIPDLTKTLADNANGIIIRILRSLSDQDCSESGPITAALLSFDPSGKAARTFNSLTVYRGSDTFERHTPNLPAFPTDVILRSLDWLSSRIPNAFNNATTYHVTQELMNDIHRTPLVNEQSRLINGLTLWLAFRSQDLEDPSIMPTLVHGATLLLSQSDLARSAQSILDCIFRSYRKLVVKDLRLPNVLIRICSIAQDYASNVNDCSNSEIGINLVQWIDQQAYALSKVPALRSLILRALPAWPQQPSPKLLPLYDETTLHNLSSILEDHRITSNKFRLVRRFKDHATERNYDEEQFSKTFFWRLKECMPSLERLQDEDVAAFADLLSLHYGKIDSFNIEQPNLNDPRPRHRRMFKRNGSTDSTYAARDAITLGLLVMLEGDEPSKVSNAYHTLRLIMAVPSPPLLLPSDYRAGLEFLKTHLLVPRTRAIVDIQDMLQSEVYLDAANNFSGWITLITILLSDALAAIDPFFGQLSSIFFSDIVFAEETLPIIVHTLLYCKTDTPAGRIPCKKVLSNYFTAILLSASTDISCVRSIVDIVLHLRNFTGKGNDQLGYNKWLEIDFTLLARSAILCGAYTTALLFIELASEREIQNAEECKTIEGVLYEIYAHIDEPDGFYGIKTHDLHQFLIKRFHHEHQWDKAFQFHGAALEAGETQKGEEEGLLKSFHSFGFDHLAIDTLRNLAGDSPDSTSSSMSYILGWRTETWDLPDAAQEISGAPLYRSLRSIYRERDPRILESNIRSSLFQEMGHLRSLGSENLTEIRTVSRDLMCLGQVIQWRQDAVQDLLKPENISLDKLKDFTDIDARFEFADLESIMATRISLLRSVRQREERQQIGSLVSPFVQHLKDIEKTCLLRLSEAARASRRVQIALNSVVKAQRLDVVPSPKVSEEFANVLWLQREEKLAVQFLQDLANQDKSEGKGKPADSLQRALWLSRLGTWTSEACLAKPTEIQERYFSPSITLLENIQGGSEQSGIAEASATIYREFAMFAERQYHATSKSPDAIRWKVYVERKKQEIEHRSMELARTQTDATRQQTLKGDQDRARKILNEDSEQFKKHNSLRETFLKQAIDMHSRCLSTSNKFDNDSAIRFCSLWFANFDDLSILDCVKGGLERIPSRKFIFLAHQLTARVSNPSSTVLPAAQENLQNLILRMCREHPFHILYQIYCLSDHPEPDNGGRRQSGRQSAQSTQTERGLAATSILDRLRNEPGASSSKVQDVERLCGAYLQWAKFPISGNNLYKTKTGPFPVPSSSLKLLDIQNLHVPVSTVRTPIDPTMQYQDCIWIQRYDHEFYTAGGVNLPKIVVCYGSDGKKYKQLFKGEGKDDLRQDAVMEQVFELVNSLLQHDRETRRRTLRVRDYKVIPLASQAGLLEFVGNTSPMRDWLSQAHPRYRPQDLKPAEITSRIKKAQQVYHGRHDKQLEVFLQAREKFKPVMRHYFTEKHKTPISWFQMRLCYTHSVATTSIVGHVLGLGDRHTSNILMDNVLGEVVHIDLGIAFDQGKLLPIPERVPFRMTADIVDGMGISGTSGVFQRCAEETLRVLREESELIMTVLEVFKHDPLHSWTASEVKVKQAQSDVPLATVNDTARFNLGIGIDMSSGTADEAADRALSSVARKLDKSLSVESTVNELIAEATDPMNLATIFQGWMPHM</sequence>
<keyword evidence="7 16" id="KW-0808">Transferase</keyword>
<dbReference type="SUPFAM" id="SSF56112">
    <property type="entry name" value="Protein kinase-like (PK-like)"/>
    <property type="match status" value="1"/>
</dbReference>
<dbReference type="InterPro" id="IPR038980">
    <property type="entry name" value="ATM_plant"/>
</dbReference>
<dbReference type="GO" id="GO:0000781">
    <property type="term" value="C:chromosome, telomeric region"/>
    <property type="evidence" value="ECO:0007669"/>
    <property type="project" value="UniProtKB-SubCell"/>
</dbReference>
<evidence type="ECO:0000256" key="9">
    <source>
        <dbReference type="ARBA" id="ARBA00022763"/>
    </source>
</evidence>
<keyword evidence="8 16" id="KW-0547">Nucleotide-binding</keyword>
<dbReference type="PANTHER" id="PTHR37079:SF4">
    <property type="entry name" value="SERINE_THREONINE-PROTEIN KINASE ATM"/>
    <property type="match status" value="1"/>
</dbReference>
<feature type="compositionally biased region" description="Polar residues" evidence="17">
    <location>
        <begin position="999"/>
        <end position="1009"/>
    </location>
</feature>
<feature type="domain" description="FAT" evidence="19">
    <location>
        <begin position="1982"/>
        <end position="2589"/>
    </location>
</feature>